<comment type="subcellular location">
    <subcellularLocation>
        <location evidence="3">Host cytoplasm</location>
    </subcellularLocation>
    <subcellularLocation>
        <location evidence="2">Host nucleus</location>
    </subcellularLocation>
</comment>
<keyword evidence="6" id="KW-1048">Host nucleus</keyword>
<reference evidence="9" key="2">
    <citation type="submission" date="2018-09" db="EMBL/GenBank/DDBJ databases">
        <authorList>
            <person name="Heydarnejad J."/>
            <person name="Hassan-Sheikhi P."/>
            <person name="Bagheri S."/>
        </authorList>
    </citation>
    <scope>NUCLEOTIDE SEQUENCE</scope>
    <source>
        <strain evidence="9">IR:SK:G50:MV:18</strain>
    </source>
</reference>
<protein>
    <recommendedName>
        <fullName evidence="5">Putative nuclear shuttle protein</fullName>
    </recommendedName>
</protein>
<dbReference type="EMBL" id="KX534393">
    <property type="protein sequence ID" value="ARI50284.1"/>
    <property type="molecule type" value="Genomic_DNA"/>
</dbReference>
<evidence type="ECO:0000256" key="7">
    <source>
        <dbReference type="ARBA" id="ARBA00023200"/>
    </source>
</evidence>
<evidence type="ECO:0000256" key="1">
    <source>
        <dbReference type="ARBA" id="ARBA00002424"/>
    </source>
</evidence>
<evidence type="ECO:0000256" key="4">
    <source>
        <dbReference type="ARBA" id="ARBA00005295"/>
    </source>
</evidence>
<comment type="similarity">
    <text evidence="4">Belongs to the nanoviridae nuclear shuttle protein family.</text>
</comment>
<keyword evidence="7" id="KW-1035">Host cytoplasm</keyword>
<evidence type="ECO:0000313" key="8">
    <source>
        <dbReference type="EMBL" id="ARI50284.1"/>
    </source>
</evidence>
<evidence type="ECO:0000256" key="3">
    <source>
        <dbReference type="ARBA" id="ARBA00004192"/>
    </source>
</evidence>
<dbReference type="EMBL" id="MH898585">
    <property type="protein sequence ID" value="QCF28419.1"/>
    <property type="molecule type" value="Genomic_DNA"/>
</dbReference>
<name>A0A1W5YSG5_9VIRU</name>
<evidence type="ECO:0000256" key="6">
    <source>
        <dbReference type="ARBA" id="ARBA00022562"/>
    </source>
</evidence>
<dbReference type="GO" id="GO:0042025">
    <property type="term" value="C:host cell nucleus"/>
    <property type="evidence" value="ECO:0007669"/>
    <property type="project" value="UniProtKB-SubCell"/>
</dbReference>
<organism evidence="8">
    <name type="scientific">Sophora yellow stunt virus</name>
    <dbReference type="NCBI Taxonomy" id="1980160"/>
    <lineage>
        <taxon>Viruses</taxon>
        <taxon>Monodnaviria</taxon>
        <taxon>Shotokuvirae</taxon>
        <taxon>Cressdnaviricota</taxon>
        <taxon>Arfiviricetes</taxon>
        <taxon>Mulpavirales</taxon>
        <taxon>Nanoviridae</taxon>
        <taxon>Nanovirus</taxon>
        <taxon>Nanovirus sophorae</taxon>
    </lineage>
</organism>
<dbReference type="InterPro" id="IPR008706">
    <property type="entry name" value="Nanovirus_C8"/>
</dbReference>
<gene>
    <name evidence="8" type="primary">NSP</name>
</gene>
<sequence>MADWFESPLKTCSHVCDFPTINNHSEQELFCCDGLGGKFKDARKVLLVSCSVSFTGSFYGNDRNVRGQIQLMMEQDDGVLRPIGFIPIGGYLYHNDYGYYQGEKTFNLNMESQYILAKDDYMKRFVIKIVNDKGLDSNCDVKIYICHSMRIKL</sequence>
<evidence type="ECO:0000256" key="5">
    <source>
        <dbReference type="ARBA" id="ARBA00013900"/>
    </source>
</evidence>
<dbReference type="GO" id="GO:0030430">
    <property type="term" value="C:host cell cytoplasm"/>
    <property type="evidence" value="ECO:0007669"/>
    <property type="project" value="UniProtKB-SubCell"/>
</dbReference>
<evidence type="ECO:0000313" key="9">
    <source>
        <dbReference type="EMBL" id="QCF28419.1"/>
    </source>
</evidence>
<reference evidence="8" key="1">
    <citation type="journal article" date="2017" name="Virus Res.">
        <title>Identification of a Nanovirus-Alphasatellite Complex in Sophora alopecuroides.</title>
        <authorList>
            <person name="Heydarnejad J."/>
            <person name="Kamali M."/>
            <person name="Massumi H."/>
            <person name="Kvarnheden A."/>
            <person name="Male M.F."/>
            <person name="Kraberger S."/>
            <person name="Stainton D."/>
            <person name="Martin D.P."/>
            <person name="Varsani A."/>
        </authorList>
    </citation>
    <scope>NUCLEOTIDE SEQUENCE</scope>
    <source>
        <strain evidence="8">Ta1</strain>
    </source>
</reference>
<accession>A0A1W5YSG5</accession>
<dbReference type="Pfam" id="PF05629">
    <property type="entry name" value="Nanovirus_C8"/>
    <property type="match status" value="1"/>
</dbReference>
<proteinExistence type="inferred from homology"/>
<comment type="function">
    <text evidence="1">Putative nuclear shuttle protein.</text>
</comment>
<evidence type="ECO:0000256" key="2">
    <source>
        <dbReference type="ARBA" id="ARBA00004147"/>
    </source>
</evidence>